<feature type="transmembrane region" description="Helical" evidence="6">
    <location>
        <begin position="301"/>
        <end position="319"/>
    </location>
</feature>
<reference evidence="8 9" key="1">
    <citation type="submission" date="2011-04" db="EMBL/GenBank/DDBJ databases">
        <authorList>
            <person name="Muzny D."/>
            <person name="Qin X."/>
            <person name="Deng J."/>
            <person name="Jiang H."/>
            <person name="Liu Y."/>
            <person name="Qu J."/>
            <person name="Song X.-Z."/>
            <person name="Zhang L."/>
            <person name="Thornton R."/>
            <person name="Coyle M."/>
            <person name="Francisco L."/>
            <person name="Jackson L."/>
            <person name="Javaid M."/>
            <person name="Korchina V."/>
            <person name="Kovar C."/>
            <person name="Mata R."/>
            <person name="Mathew T."/>
            <person name="Ngo R."/>
            <person name="Nguyen L."/>
            <person name="Nguyen N."/>
            <person name="Okwuonu G."/>
            <person name="Ongeri F."/>
            <person name="Pham C."/>
            <person name="Simmons D."/>
            <person name="Wilczek-Boney K."/>
            <person name="Hale W."/>
            <person name="Jakkamsetti A."/>
            <person name="Pham P."/>
            <person name="Ruth R."/>
            <person name="San Lucas F."/>
            <person name="Warren J."/>
            <person name="Zhang J."/>
            <person name="Zhao Z."/>
            <person name="Zhou C."/>
            <person name="Zhu D."/>
            <person name="Lee S."/>
            <person name="Bess C."/>
            <person name="Blankenburg K."/>
            <person name="Forbes L."/>
            <person name="Fu Q."/>
            <person name="Gubbala S."/>
            <person name="Hirani K."/>
            <person name="Jayaseelan J.C."/>
            <person name="Lara F."/>
            <person name="Munidasa M."/>
            <person name="Palculict T."/>
            <person name="Patil S."/>
            <person name="Pu L.-L."/>
            <person name="Saada N."/>
            <person name="Tang L."/>
            <person name="Weissenberger G."/>
            <person name="Zhu Y."/>
            <person name="Hemphill L."/>
            <person name="Shang Y."/>
            <person name="Youmans B."/>
            <person name="Ayvaz T."/>
            <person name="Ross M."/>
            <person name="Santibanez J."/>
            <person name="Aqrawi P."/>
            <person name="Gross S."/>
            <person name="Joshi V."/>
            <person name="Fowler G."/>
            <person name="Nazareth L."/>
            <person name="Reid J."/>
            <person name="Worley K."/>
            <person name="Petrosino J."/>
            <person name="Highlander S."/>
            <person name="Gibbs R."/>
        </authorList>
    </citation>
    <scope>NUCLEOTIDE SEQUENCE [LARGE SCALE GENOMIC DNA]</scope>
    <source>
        <strain evidence="8 9">2681</strain>
    </source>
</reference>
<keyword evidence="3 6" id="KW-0812">Transmembrane</keyword>
<comment type="caution">
    <text evidence="8">The sequence shown here is derived from an EMBL/GenBank/DDBJ whole genome shotgun (WGS) entry which is preliminary data.</text>
</comment>
<keyword evidence="2" id="KW-0813">Transport</keyword>
<dbReference type="PANTHER" id="PTHR23508:SF10">
    <property type="entry name" value="CARBOXYLIC ACID TRANSPORTER PROTEIN HOMOLOG"/>
    <property type="match status" value="1"/>
</dbReference>
<feature type="transmembrane region" description="Helical" evidence="6">
    <location>
        <begin position="33"/>
        <end position="58"/>
    </location>
</feature>
<dbReference type="PROSITE" id="PS50850">
    <property type="entry name" value="MFS"/>
    <property type="match status" value="1"/>
</dbReference>
<evidence type="ECO:0000256" key="6">
    <source>
        <dbReference type="SAM" id="Phobius"/>
    </source>
</evidence>
<dbReference type="Proteomes" id="UP000005316">
    <property type="component" value="Unassembled WGS sequence"/>
</dbReference>
<dbReference type="CDD" id="cd17365">
    <property type="entry name" value="MFS_PcaK_like"/>
    <property type="match status" value="1"/>
</dbReference>
<dbReference type="InterPro" id="IPR020846">
    <property type="entry name" value="MFS_dom"/>
</dbReference>
<evidence type="ECO:0000256" key="5">
    <source>
        <dbReference type="ARBA" id="ARBA00023136"/>
    </source>
</evidence>
<feature type="transmembrane region" description="Helical" evidence="6">
    <location>
        <begin position="191"/>
        <end position="209"/>
    </location>
</feature>
<dbReference type="SUPFAM" id="SSF103473">
    <property type="entry name" value="MFS general substrate transporter"/>
    <property type="match status" value="1"/>
</dbReference>
<feature type="transmembrane region" description="Helical" evidence="6">
    <location>
        <begin position="129"/>
        <end position="150"/>
    </location>
</feature>
<dbReference type="PANTHER" id="PTHR23508">
    <property type="entry name" value="CARBOXYLIC ACID TRANSPORTER PROTEIN HOMOLOG"/>
    <property type="match status" value="1"/>
</dbReference>
<dbReference type="GO" id="GO:0005886">
    <property type="term" value="C:plasma membrane"/>
    <property type="evidence" value="ECO:0007669"/>
    <property type="project" value="UniProtKB-SubCell"/>
</dbReference>
<dbReference type="EMBL" id="AFPZ01000063">
    <property type="protein sequence ID" value="EGQ26011.1"/>
    <property type="molecule type" value="Genomic_DNA"/>
</dbReference>
<comment type="subcellular location">
    <subcellularLocation>
        <location evidence="1">Cell membrane</location>
        <topology evidence="1">Multi-pass membrane protein</topology>
    </subcellularLocation>
</comment>
<dbReference type="eggNOG" id="COG2814">
    <property type="taxonomic scope" value="Bacteria"/>
</dbReference>
<feature type="transmembrane region" description="Helical" evidence="6">
    <location>
        <begin position="262"/>
        <end position="281"/>
    </location>
</feature>
<dbReference type="GO" id="GO:0046943">
    <property type="term" value="F:carboxylic acid transmembrane transporter activity"/>
    <property type="evidence" value="ECO:0007669"/>
    <property type="project" value="TreeGrafter"/>
</dbReference>
<dbReference type="Pfam" id="PF07690">
    <property type="entry name" value="MFS_1"/>
    <property type="match status" value="1"/>
</dbReference>
<dbReference type="STRING" id="759851.SAMN04244570_3474"/>
<organism evidence="8 9">
    <name type="scientific">Sporosarcina newyorkensis 2681</name>
    <dbReference type="NCBI Taxonomy" id="1027292"/>
    <lineage>
        <taxon>Bacteria</taxon>
        <taxon>Bacillati</taxon>
        <taxon>Bacillota</taxon>
        <taxon>Bacilli</taxon>
        <taxon>Bacillales</taxon>
        <taxon>Caryophanaceae</taxon>
        <taxon>Sporosarcina</taxon>
    </lineage>
</organism>
<feature type="transmembrane region" description="Helical" evidence="6">
    <location>
        <begin position="162"/>
        <end position="185"/>
    </location>
</feature>
<feature type="transmembrane region" description="Helical" evidence="6">
    <location>
        <begin position="389"/>
        <end position="414"/>
    </location>
</feature>
<dbReference type="PROSITE" id="PS00217">
    <property type="entry name" value="SUGAR_TRANSPORT_2"/>
    <property type="match status" value="1"/>
</dbReference>
<feature type="domain" description="Major facilitator superfamily (MFS) profile" evidence="7">
    <location>
        <begin position="37"/>
        <end position="444"/>
    </location>
</feature>
<feature type="transmembrane region" description="Helical" evidence="6">
    <location>
        <begin position="354"/>
        <end position="377"/>
    </location>
</feature>
<keyword evidence="4 6" id="KW-1133">Transmembrane helix</keyword>
<dbReference type="HOGENOM" id="CLU_001265_46_4_9"/>
<evidence type="ECO:0000313" key="9">
    <source>
        <dbReference type="Proteomes" id="UP000005316"/>
    </source>
</evidence>
<keyword evidence="5 6" id="KW-0472">Membrane</keyword>
<dbReference type="InterPro" id="IPR005829">
    <property type="entry name" value="Sugar_transporter_CS"/>
</dbReference>
<sequence length="449" mass="48996">MYRMKAHVEETFEILEEEKSQANKVGIKSISKVTILVTIICWFTIFVEGYDLVVYGVVLPVLMDPSGWGLTATQAGAMGSYALLGMFLGSSIGGILCDKIGRKTIIIASIALMSIMMVLTALAPTPELFAIYRFLAGLGIGGIVPSASALTTEYSPAKYRSFFFVIMYSGFAVGGVAAALSGVFFIENFGWRSLFWLGATPILFIPFFIKYLPESIKFLQANNQQVKAKRLIEKYRLPDEFVIEEQSEGIASESASIFSKRYLVSTILFSIVYIGAFLLIYGMNTWLPQIMKEAGYPMNSSLLFLLVFNLSAVVGGIIAGRVADRLQPKKVISFIYFLAAISILLLSIKFNIVVLYILIAIAGFGTTGTTFVLASYVMRQYNDQNRASALGIASAIGRFGAIAGPLLVGILMGMNAGYEINFYLFGVVAILASLVILFMPSFKSVNATK</sequence>
<evidence type="ECO:0000259" key="7">
    <source>
        <dbReference type="PROSITE" id="PS50850"/>
    </source>
</evidence>
<evidence type="ECO:0000256" key="2">
    <source>
        <dbReference type="ARBA" id="ARBA00022448"/>
    </source>
</evidence>
<evidence type="ECO:0000313" key="8">
    <source>
        <dbReference type="EMBL" id="EGQ26011.1"/>
    </source>
</evidence>
<proteinExistence type="predicted"/>
<protein>
    <submittedName>
        <fullName evidence="8">MFS family major facilitator transporter, benzoate transporter</fullName>
    </submittedName>
</protein>
<name>F9DT29_9BACL</name>
<evidence type="ECO:0000256" key="3">
    <source>
        <dbReference type="ARBA" id="ARBA00022692"/>
    </source>
</evidence>
<dbReference type="Gene3D" id="1.20.1250.20">
    <property type="entry name" value="MFS general substrate transporter like domains"/>
    <property type="match status" value="2"/>
</dbReference>
<accession>F9DT29</accession>
<dbReference type="AlphaFoldDB" id="F9DT29"/>
<feature type="transmembrane region" description="Helical" evidence="6">
    <location>
        <begin position="420"/>
        <end position="439"/>
    </location>
</feature>
<dbReference type="InterPro" id="IPR011701">
    <property type="entry name" value="MFS"/>
</dbReference>
<feature type="transmembrane region" description="Helical" evidence="6">
    <location>
        <begin position="104"/>
        <end position="123"/>
    </location>
</feature>
<evidence type="ECO:0000256" key="1">
    <source>
        <dbReference type="ARBA" id="ARBA00004651"/>
    </source>
</evidence>
<feature type="transmembrane region" description="Helical" evidence="6">
    <location>
        <begin position="331"/>
        <end position="348"/>
    </location>
</feature>
<evidence type="ECO:0000256" key="4">
    <source>
        <dbReference type="ARBA" id="ARBA00022989"/>
    </source>
</evidence>
<gene>
    <name evidence="8" type="primary">benK</name>
    <name evidence="8" type="ORF">HMPREF9372_1960</name>
</gene>
<feature type="transmembrane region" description="Helical" evidence="6">
    <location>
        <begin position="78"/>
        <end position="97"/>
    </location>
</feature>
<dbReference type="InterPro" id="IPR036259">
    <property type="entry name" value="MFS_trans_sf"/>
</dbReference>